<dbReference type="RefSeq" id="WP_010861277.1">
    <property type="nucleotide sequence ID" value="NZ_KB933411.1"/>
</dbReference>
<dbReference type="Pfam" id="PF00574">
    <property type="entry name" value="CLP_protease"/>
    <property type="match status" value="1"/>
</dbReference>
<dbReference type="PANTHER" id="PTHR10381">
    <property type="entry name" value="ATP-DEPENDENT CLP PROTEASE PROTEOLYTIC SUBUNIT"/>
    <property type="match status" value="1"/>
</dbReference>
<dbReference type="GO" id="GO:0004176">
    <property type="term" value="F:ATP-dependent peptidase activity"/>
    <property type="evidence" value="ECO:0007669"/>
    <property type="project" value="InterPro"/>
</dbReference>
<dbReference type="OrthoDB" id="9806592at2"/>
<protein>
    <recommendedName>
        <fullName evidence="6">ATP-dependent Clp protease proteolytic subunit</fullName>
    </recommendedName>
</protein>
<feature type="region of interest" description="Disordered" evidence="8">
    <location>
        <begin position="316"/>
        <end position="338"/>
    </location>
</feature>
<dbReference type="Gene3D" id="3.90.226.10">
    <property type="entry name" value="2-enoyl-CoA Hydratase, Chain A, domain 1"/>
    <property type="match status" value="1"/>
</dbReference>
<sequence>MRVEIKGPVINDGDQWIYDYFGIPAVSPGKVLNSIDQAIKNGQKELQVVINSGGGSVFSASEIYTALKSFDGTVNVEIVGVAASAASVIAMAGTNVVMSPTAQMMIHNASNGAHGDYQVMDDNSEFLKNVNASIINSYTAKTGKSSDELKIMMDKTTWMTAQQAKEHGFIDAIMFEKEVGAVADLGINSVIPQEVIDKVRQQMAKDPAVNVVNQANNLINKNKNKDNGGNDVMDLQTLQNEHPELFEQVKNMGYEEGVEAENSRIKEIEDIAVPGNEALVTDAKYKNRIPAAQFAINALKAQKEQAQNQLTNMKKDAAPLNDIPGSAAPVSPDPKDEMDKEAEALGNIFVKGGE</sequence>
<comment type="caution">
    <text evidence="9">The sequence shown here is derived from an EMBL/GenBank/DDBJ whole genome shotgun (WGS) entry which is preliminary data.</text>
</comment>
<dbReference type="Proteomes" id="UP000013911">
    <property type="component" value="Unassembled WGS sequence"/>
</dbReference>
<evidence type="ECO:0000256" key="7">
    <source>
        <dbReference type="SAM" id="Coils"/>
    </source>
</evidence>
<dbReference type="SUPFAM" id="SSF52096">
    <property type="entry name" value="ClpP/crotonase"/>
    <property type="match status" value="1"/>
</dbReference>
<comment type="similarity">
    <text evidence="1 6">Belongs to the peptidase S14 family.</text>
</comment>
<dbReference type="NCBIfam" id="NF045542">
    <property type="entry name" value="Clp_rel_HeadMat"/>
    <property type="match status" value="1"/>
</dbReference>
<evidence type="ECO:0000313" key="10">
    <source>
        <dbReference type="Proteomes" id="UP000013911"/>
    </source>
</evidence>
<dbReference type="EMBL" id="AQPX01000036">
    <property type="protein sequence ID" value="EON70408.1"/>
    <property type="molecule type" value="Genomic_DNA"/>
</dbReference>
<feature type="coiled-coil region" evidence="7">
    <location>
        <begin position="289"/>
        <end position="316"/>
    </location>
</feature>
<keyword evidence="3" id="KW-0645">Protease</keyword>
<keyword evidence="7" id="KW-0175">Coiled coil</keyword>
<evidence type="ECO:0000256" key="3">
    <source>
        <dbReference type="ARBA" id="ARBA00022670"/>
    </source>
</evidence>
<keyword evidence="4" id="KW-0378">Hydrolase</keyword>
<dbReference type="PANTHER" id="PTHR10381:SF70">
    <property type="entry name" value="ATP-DEPENDENT CLP PROTEASE PROTEOLYTIC SUBUNIT"/>
    <property type="match status" value="1"/>
</dbReference>
<evidence type="ECO:0000256" key="6">
    <source>
        <dbReference type="RuleBase" id="RU003567"/>
    </source>
</evidence>
<dbReference type="eggNOG" id="COG0740">
    <property type="taxonomic scope" value="Bacteria"/>
</dbReference>
<name>R7Z8H0_LYSSH</name>
<dbReference type="GO" id="GO:0004252">
    <property type="term" value="F:serine-type endopeptidase activity"/>
    <property type="evidence" value="ECO:0007669"/>
    <property type="project" value="InterPro"/>
</dbReference>
<keyword evidence="5" id="KW-0720">Serine protease</keyword>
<evidence type="ECO:0000256" key="2">
    <source>
        <dbReference type="ARBA" id="ARBA00022490"/>
    </source>
</evidence>
<dbReference type="PATRIC" id="fig|1285586.5.peg.4562"/>
<dbReference type="GO" id="GO:0009368">
    <property type="term" value="C:endopeptidase Clp complex"/>
    <property type="evidence" value="ECO:0007669"/>
    <property type="project" value="TreeGrafter"/>
</dbReference>
<dbReference type="InterPro" id="IPR023562">
    <property type="entry name" value="ClpP/TepA"/>
</dbReference>
<dbReference type="GO" id="GO:0051117">
    <property type="term" value="F:ATPase binding"/>
    <property type="evidence" value="ECO:0007669"/>
    <property type="project" value="TreeGrafter"/>
</dbReference>
<dbReference type="InterPro" id="IPR001907">
    <property type="entry name" value="ClpP"/>
</dbReference>
<evidence type="ECO:0000313" key="9">
    <source>
        <dbReference type="EMBL" id="EON70408.1"/>
    </source>
</evidence>
<evidence type="ECO:0000256" key="5">
    <source>
        <dbReference type="ARBA" id="ARBA00022825"/>
    </source>
</evidence>
<keyword evidence="2" id="KW-0963">Cytoplasm</keyword>
<reference evidence="9 10" key="1">
    <citation type="submission" date="2013-04" db="EMBL/GenBank/DDBJ databases">
        <title>Draft genome of the heavy metal tolerant bacterium Lysinibacillus sphaericus strain OT4b.31.</title>
        <authorList>
            <person name="Pena-Montenegro T.D."/>
            <person name="Dussan J."/>
        </authorList>
    </citation>
    <scope>NUCLEOTIDE SEQUENCE [LARGE SCALE GENOMIC DNA]</scope>
    <source>
        <strain evidence="9 10">OT4b.31</strain>
    </source>
</reference>
<gene>
    <name evidence="9" type="ORF">H131_21892</name>
</gene>
<evidence type="ECO:0000256" key="8">
    <source>
        <dbReference type="SAM" id="MobiDB-lite"/>
    </source>
</evidence>
<evidence type="ECO:0000256" key="4">
    <source>
        <dbReference type="ARBA" id="ARBA00022801"/>
    </source>
</evidence>
<dbReference type="HOGENOM" id="CLU_052762_0_1_9"/>
<dbReference type="InterPro" id="IPR029045">
    <property type="entry name" value="ClpP/crotonase-like_dom_sf"/>
</dbReference>
<organism evidence="9 10">
    <name type="scientific">Lysinibacillus sphaericus OT4b.31</name>
    <dbReference type="NCBI Taxonomy" id="1285586"/>
    <lineage>
        <taxon>Bacteria</taxon>
        <taxon>Bacillati</taxon>
        <taxon>Bacillota</taxon>
        <taxon>Bacilli</taxon>
        <taxon>Bacillales</taxon>
        <taxon>Bacillaceae</taxon>
        <taxon>Lysinibacillus</taxon>
    </lineage>
</organism>
<accession>R7Z8H0</accession>
<dbReference type="GO" id="GO:0006515">
    <property type="term" value="P:protein quality control for misfolded or incompletely synthesized proteins"/>
    <property type="evidence" value="ECO:0007669"/>
    <property type="project" value="TreeGrafter"/>
</dbReference>
<evidence type="ECO:0000256" key="1">
    <source>
        <dbReference type="ARBA" id="ARBA00007039"/>
    </source>
</evidence>
<dbReference type="PRINTS" id="PR00127">
    <property type="entry name" value="CLPPROTEASEP"/>
</dbReference>
<dbReference type="AlphaFoldDB" id="R7Z8H0"/>
<proteinExistence type="inferred from homology"/>
<dbReference type="CDD" id="cd07016">
    <property type="entry name" value="S14_ClpP_1"/>
    <property type="match status" value="1"/>
</dbReference>